<dbReference type="GO" id="GO:0016020">
    <property type="term" value="C:membrane"/>
    <property type="evidence" value="ECO:0007669"/>
    <property type="project" value="TreeGrafter"/>
</dbReference>
<dbReference type="GO" id="GO:0047372">
    <property type="term" value="F:monoacylglycerol lipase activity"/>
    <property type="evidence" value="ECO:0007669"/>
    <property type="project" value="TreeGrafter"/>
</dbReference>
<dbReference type="AlphaFoldDB" id="A0A1H3WPC3"/>
<dbReference type="SUPFAM" id="SSF53474">
    <property type="entry name" value="alpha/beta-Hydrolases"/>
    <property type="match status" value="1"/>
</dbReference>
<organism evidence="3 4">
    <name type="scientific">Eubacterium aggregans</name>
    <dbReference type="NCBI Taxonomy" id="81409"/>
    <lineage>
        <taxon>Bacteria</taxon>
        <taxon>Bacillati</taxon>
        <taxon>Bacillota</taxon>
        <taxon>Clostridia</taxon>
        <taxon>Eubacteriales</taxon>
        <taxon>Eubacteriaceae</taxon>
        <taxon>Eubacterium</taxon>
    </lineage>
</organism>
<protein>
    <submittedName>
        <fullName evidence="3">Pimeloyl-ACP methyl ester carboxylesterase</fullName>
    </submittedName>
</protein>
<evidence type="ECO:0000313" key="3">
    <source>
        <dbReference type="EMBL" id="SDZ88979.1"/>
    </source>
</evidence>
<dbReference type="STRING" id="81409.SAMN04515656_10114"/>
<dbReference type="InterPro" id="IPR000073">
    <property type="entry name" value="AB_hydrolase_1"/>
</dbReference>
<dbReference type="PANTHER" id="PTHR43798:SF5">
    <property type="entry name" value="MONOACYLGLYCEROL LIPASE ABHD6"/>
    <property type="match status" value="1"/>
</dbReference>
<keyword evidence="1" id="KW-0472">Membrane</keyword>
<evidence type="ECO:0000259" key="2">
    <source>
        <dbReference type="Pfam" id="PF12697"/>
    </source>
</evidence>
<keyword evidence="1" id="KW-0812">Transmembrane</keyword>
<gene>
    <name evidence="3" type="ORF">SAMN04515656_10114</name>
</gene>
<evidence type="ECO:0000313" key="4">
    <source>
        <dbReference type="Proteomes" id="UP000199394"/>
    </source>
</evidence>
<keyword evidence="4" id="KW-1185">Reference proteome</keyword>
<dbReference type="OrthoDB" id="1817159at2"/>
<dbReference type="Gene3D" id="3.40.50.1820">
    <property type="entry name" value="alpha/beta hydrolase"/>
    <property type="match status" value="1"/>
</dbReference>
<dbReference type="InterPro" id="IPR050266">
    <property type="entry name" value="AB_hydrolase_sf"/>
</dbReference>
<accession>A0A1H3WPC3</accession>
<feature type="transmembrane region" description="Helical" evidence="1">
    <location>
        <begin position="12"/>
        <end position="34"/>
    </location>
</feature>
<feature type="domain" description="AB hydrolase-1" evidence="2">
    <location>
        <begin position="69"/>
        <end position="304"/>
    </location>
</feature>
<reference evidence="3 4" key="1">
    <citation type="submission" date="2016-10" db="EMBL/GenBank/DDBJ databases">
        <authorList>
            <person name="de Groot N.N."/>
        </authorList>
    </citation>
    <scope>NUCLEOTIDE SEQUENCE [LARGE SCALE GENOMIC DNA]</scope>
    <source>
        <strain evidence="3 4">SR12</strain>
    </source>
</reference>
<dbReference type="Pfam" id="PF12697">
    <property type="entry name" value="Abhydrolase_6"/>
    <property type="match status" value="1"/>
</dbReference>
<sequence>MTRTRKGKCLTIIATLILIPIALMLLWCLIHQGLSAWERQHTTPPGKMVTVSGQQMHLTDTNPKGTRTLVLMSGLGTTAPAEDFAPLIEGLSQSDRVVVVEPLGYGFSDGTDQPRTVSAIVSEYRGALTAAGIPGPYVLVPHSMAGVYATAWMNAYPEEVSAFIGIDPTLPGELKYFGESAPHAPAIAGLMAPLGISRLITLLSPGTFISNNSEGAYAKENLDLQKTLSAWKGYNATVVAENNAIAENMAATQNQSFRPEIPTLIFARESSAAPVDGKTNLTFYAEKLAGLTRGQCIPLTGHHSLHWTQSSIMIQDIQEFLN</sequence>
<dbReference type="GO" id="GO:0046464">
    <property type="term" value="P:acylglycerol catabolic process"/>
    <property type="evidence" value="ECO:0007669"/>
    <property type="project" value="TreeGrafter"/>
</dbReference>
<evidence type="ECO:0000256" key="1">
    <source>
        <dbReference type="SAM" id="Phobius"/>
    </source>
</evidence>
<name>A0A1H3WPC3_9FIRM</name>
<dbReference type="PANTHER" id="PTHR43798">
    <property type="entry name" value="MONOACYLGLYCEROL LIPASE"/>
    <property type="match status" value="1"/>
</dbReference>
<dbReference type="RefSeq" id="WP_090303958.1">
    <property type="nucleotide sequence ID" value="NZ_FNRK01000001.1"/>
</dbReference>
<dbReference type="Proteomes" id="UP000199394">
    <property type="component" value="Unassembled WGS sequence"/>
</dbReference>
<dbReference type="EMBL" id="FNRK01000001">
    <property type="protein sequence ID" value="SDZ88979.1"/>
    <property type="molecule type" value="Genomic_DNA"/>
</dbReference>
<proteinExistence type="predicted"/>
<keyword evidence="1" id="KW-1133">Transmembrane helix</keyword>
<dbReference type="InterPro" id="IPR029058">
    <property type="entry name" value="AB_hydrolase_fold"/>
</dbReference>